<feature type="transmembrane region" description="Helical" evidence="7">
    <location>
        <begin position="538"/>
        <end position="564"/>
    </location>
</feature>
<dbReference type="Pfam" id="PF12704">
    <property type="entry name" value="MacB_PCD"/>
    <property type="match status" value="1"/>
</dbReference>
<keyword evidence="3" id="KW-1003">Cell membrane</keyword>
<feature type="transmembrane region" description="Helical" evidence="7">
    <location>
        <begin position="442"/>
        <end position="467"/>
    </location>
</feature>
<dbReference type="GO" id="GO:0044874">
    <property type="term" value="P:lipoprotein localization to outer membrane"/>
    <property type="evidence" value="ECO:0007669"/>
    <property type="project" value="TreeGrafter"/>
</dbReference>
<comment type="subcellular location">
    <subcellularLocation>
        <location evidence="1">Cell membrane</location>
        <topology evidence="1">Multi-pass membrane protein</topology>
    </subcellularLocation>
</comment>
<evidence type="ECO:0000259" key="8">
    <source>
        <dbReference type="Pfam" id="PF02687"/>
    </source>
</evidence>
<dbReference type="InterPro" id="IPR051447">
    <property type="entry name" value="Lipoprotein-release_system"/>
</dbReference>
<evidence type="ECO:0000313" key="10">
    <source>
        <dbReference type="EMBL" id="CCG00080.1"/>
    </source>
</evidence>
<protein>
    <submittedName>
        <fullName evidence="10">Membrane protein containing DUF214</fullName>
    </submittedName>
</protein>
<dbReference type="EMBL" id="FO117598">
    <property type="protein sequence ID" value="CCG00080.1"/>
    <property type="molecule type" value="Genomic_DNA"/>
</dbReference>
<dbReference type="Pfam" id="PF02687">
    <property type="entry name" value="FtsX"/>
    <property type="match status" value="1"/>
</dbReference>
<keyword evidence="6 7" id="KW-0472">Membrane</keyword>
<evidence type="ECO:0000259" key="9">
    <source>
        <dbReference type="Pfam" id="PF12704"/>
    </source>
</evidence>
<feature type="domain" description="ABC3 transporter permease C-terminal" evidence="8">
    <location>
        <begin position="444"/>
        <end position="569"/>
    </location>
</feature>
<proteinExistence type="inferred from homology"/>
<name>H6RGB9_9BACT</name>
<gene>
    <name evidence="10" type="ORF">VIS_S3CIB80001</name>
</gene>
<dbReference type="GO" id="GO:0098797">
    <property type="term" value="C:plasma membrane protein complex"/>
    <property type="evidence" value="ECO:0007669"/>
    <property type="project" value="TreeGrafter"/>
</dbReference>
<feature type="domain" description="MacB-like periplasmic core" evidence="9">
    <location>
        <begin position="39"/>
        <end position="242"/>
    </location>
</feature>
<evidence type="ECO:0000256" key="3">
    <source>
        <dbReference type="ARBA" id="ARBA00022475"/>
    </source>
</evidence>
<reference evidence="10" key="1">
    <citation type="journal article" date="2012" name="Environ. Microbiol.">
        <title>Genomic content of uncultured Bacteroidetes from contrasting oceanic provinces in the North Atlantic Ocean.</title>
        <authorList>
            <person name="Gomez-Pereira P.R."/>
            <person name="Schuler M."/>
            <person name="Fuchs B.M."/>
            <person name="Bennke C."/>
            <person name="Teeling H."/>
            <person name="Waldmann J."/>
            <person name="Richter M."/>
            <person name="Barbe V."/>
            <person name="Bataille E."/>
            <person name="Glockner F.O."/>
            <person name="Amann R."/>
        </authorList>
    </citation>
    <scope>NUCLEOTIDE SEQUENCE</scope>
</reference>
<accession>H6RGB9</accession>
<reference evidence="10" key="2">
    <citation type="submission" date="2012-02" db="EMBL/GenBank/DDBJ databases">
        <authorList>
            <person name="Genoscope - CEA"/>
        </authorList>
    </citation>
    <scope>NUCLEOTIDE SEQUENCE</scope>
</reference>
<evidence type="ECO:0000256" key="7">
    <source>
        <dbReference type="SAM" id="Phobius"/>
    </source>
</evidence>
<dbReference type="AlphaFoldDB" id="H6RGB9"/>
<evidence type="ECO:0000256" key="5">
    <source>
        <dbReference type="ARBA" id="ARBA00022989"/>
    </source>
</evidence>
<dbReference type="PANTHER" id="PTHR30489:SF0">
    <property type="entry name" value="LIPOPROTEIN-RELEASING SYSTEM TRANSMEMBRANE PROTEIN LOLE"/>
    <property type="match status" value="1"/>
</dbReference>
<dbReference type="InterPro" id="IPR003838">
    <property type="entry name" value="ABC3_permease_C"/>
</dbReference>
<keyword evidence="5 7" id="KW-1133">Transmembrane helix</keyword>
<feature type="transmembrane region" description="Helical" evidence="7">
    <location>
        <begin position="39"/>
        <end position="61"/>
    </location>
</feature>
<evidence type="ECO:0000256" key="2">
    <source>
        <dbReference type="ARBA" id="ARBA00005236"/>
    </source>
</evidence>
<evidence type="ECO:0000256" key="4">
    <source>
        <dbReference type="ARBA" id="ARBA00022692"/>
    </source>
</evidence>
<dbReference type="InterPro" id="IPR025857">
    <property type="entry name" value="MacB_PCD"/>
</dbReference>
<comment type="similarity">
    <text evidence="2">Belongs to the ABC-4 integral membrane protein family. LolC/E subfamily.</text>
</comment>
<sequence length="576" mass="64576">MVSSSIKRNSSLAHEYFIAKKIFLKETEGKKVSRPIVRISMISIALAIVVNLLTIAVVIGFQKEVREKITGFSSHSYIMINGEGSIYESEPIRKDQAFYESLKSNPNIDFVHPVAFKPVLLQSEKRKGTIKTAAGKDSAVVRQDVQGAVLKGVDSTFDWRFFKEYLIKGKLPMVNTEQISNEILISQKLATDLDFKIGDSVRSYFAKNTSVMRYFTVAGIYHTGLAEFDKKMVVGDLRQVQLLNDWGIQASIEVLDTLSNGYVALKANVQGGNGVYDYDWGKGYGSVHGIKICPSFDTTFRLIVRDYMPIGSYQTKQKIQPDTAYISIKVIGDGRTACTFPMDDFGNLKRNFSDKSGLNFSLKTTEKEVFFKSKPGKGSADKYIGGFEINFKDWEKIDADVAELQEELIFKNTEHGELVQVTSIKENQEEIFLWLDFLDINVLIILVLMVLIGIINVGAALLVLILVKTQFIGMMKAMGSVNWQIRKIFLCQAFFIIGKGMIWGNVIGIGICFLQAKFGILSLNPEVYYLDKVPIDITWWHILLLNIATLIICLVAMVGPSALISRVNPTKAIKFQ</sequence>
<organism evidence="10">
    <name type="scientific">uncultured Flavobacteriia bacterium</name>
    <dbReference type="NCBI Taxonomy" id="212695"/>
    <lineage>
        <taxon>Bacteria</taxon>
        <taxon>Pseudomonadati</taxon>
        <taxon>Bacteroidota</taxon>
        <taxon>Flavobacteriia</taxon>
        <taxon>environmental samples</taxon>
    </lineage>
</organism>
<evidence type="ECO:0000256" key="1">
    <source>
        <dbReference type="ARBA" id="ARBA00004651"/>
    </source>
</evidence>
<keyword evidence="4 7" id="KW-0812">Transmembrane</keyword>
<evidence type="ECO:0000256" key="6">
    <source>
        <dbReference type="ARBA" id="ARBA00023136"/>
    </source>
</evidence>
<dbReference type="PANTHER" id="PTHR30489">
    <property type="entry name" value="LIPOPROTEIN-RELEASING SYSTEM TRANSMEMBRANE PROTEIN LOLE"/>
    <property type="match status" value="1"/>
</dbReference>
<feature type="transmembrane region" description="Helical" evidence="7">
    <location>
        <begin position="488"/>
        <end position="518"/>
    </location>
</feature>